<dbReference type="GO" id="GO:0016539">
    <property type="term" value="P:intein-mediated protein splicing"/>
    <property type="evidence" value="ECO:0007669"/>
    <property type="project" value="InterPro"/>
</dbReference>
<dbReference type="SUPFAM" id="SSF51294">
    <property type="entry name" value="Hedgehog/intein (Hint) domain"/>
    <property type="match status" value="1"/>
</dbReference>
<dbReference type="OrthoDB" id="5379915at2"/>
<dbReference type="InterPro" id="IPR006141">
    <property type="entry name" value="Intein_N"/>
</dbReference>
<evidence type="ECO:0000256" key="1">
    <source>
        <dbReference type="SAM" id="SignalP"/>
    </source>
</evidence>
<name>A0A4U1J8B6_9BACT</name>
<dbReference type="EMBL" id="SSMQ01000027">
    <property type="protein sequence ID" value="TKD03810.1"/>
    <property type="molecule type" value="Genomic_DNA"/>
</dbReference>
<reference evidence="2 3" key="1">
    <citation type="submission" date="2019-04" db="EMBL/GenBank/DDBJ databases">
        <authorList>
            <person name="Li Y."/>
            <person name="Wang J."/>
        </authorList>
    </citation>
    <scope>NUCLEOTIDE SEQUENCE [LARGE SCALE GENOMIC DNA]</scope>
    <source>
        <strain evidence="2 3">DSM 14668</strain>
    </source>
</reference>
<dbReference type="AlphaFoldDB" id="A0A4U1J8B6"/>
<comment type="caution">
    <text evidence="2">The sequence shown here is derived from an EMBL/GenBank/DDBJ whole genome shotgun (WGS) entry which is preliminary data.</text>
</comment>
<gene>
    <name evidence="2" type="ORF">E8A74_24810</name>
</gene>
<keyword evidence="3" id="KW-1185">Reference proteome</keyword>
<dbReference type="Proteomes" id="UP000309215">
    <property type="component" value="Unassembled WGS sequence"/>
</dbReference>
<sequence length="377" mass="41969">MSPCMTWGCIMKKITTAALVVGWLFQAQVAGAQDINVRCNNDLLDPAQARARLEWARYCGLTKNVGSPMPANPAKREDLGYLSVNGQSLIEFYEDFSSTNFWSLRTYTSVGVEYQINDTYVSKQWQNGLPSTSLDVYGFQKWTRPATKAIARPMYPTFGTNASPEFGSPLFPHEHLSTTDCNLYTTRNGGSVRTDFYVNGYCTSSCYTPEQKVRMPKGDVAIREAIDSLMPEVMTVAAGSTLDDFKLVPNKVATYTTELYDTEHVIFEIEMASGGLLRVTDEHPIIQSDGRIVQAKTLKVGDELVTAQGKLDPIAKVTRTTHFGKVYNLKPATSERITHVLVAENYLVGSSAFQNEDVDYINRVIMFRSLPAEVIPQ</sequence>
<dbReference type="Gene3D" id="2.170.16.10">
    <property type="entry name" value="Hedgehog/Intein (Hint) domain"/>
    <property type="match status" value="1"/>
</dbReference>
<accession>A0A4U1J8B6</accession>
<keyword evidence="1" id="KW-0732">Signal</keyword>
<dbReference type="Pfam" id="PF07591">
    <property type="entry name" value="PT-HINT"/>
    <property type="match status" value="1"/>
</dbReference>
<dbReference type="InterPro" id="IPR036844">
    <property type="entry name" value="Hint_dom_sf"/>
</dbReference>
<evidence type="ECO:0000313" key="3">
    <source>
        <dbReference type="Proteomes" id="UP000309215"/>
    </source>
</evidence>
<dbReference type="CDD" id="cd00081">
    <property type="entry name" value="Hint"/>
    <property type="match status" value="1"/>
</dbReference>
<proteinExistence type="predicted"/>
<protein>
    <submittedName>
        <fullName evidence="2">Cell surface protein</fullName>
    </submittedName>
</protein>
<dbReference type="PROSITE" id="PS50817">
    <property type="entry name" value="INTEIN_N_TER"/>
    <property type="match status" value="1"/>
</dbReference>
<evidence type="ECO:0000313" key="2">
    <source>
        <dbReference type="EMBL" id="TKD03810.1"/>
    </source>
</evidence>
<organism evidence="2 3">
    <name type="scientific">Polyangium fumosum</name>
    <dbReference type="NCBI Taxonomy" id="889272"/>
    <lineage>
        <taxon>Bacteria</taxon>
        <taxon>Pseudomonadati</taxon>
        <taxon>Myxococcota</taxon>
        <taxon>Polyangia</taxon>
        <taxon>Polyangiales</taxon>
        <taxon>Polyangiaceae</taxon>
        <taxon>Polyangium</taxon>
    </lineage>
</organism>
<feature type="signal peptide" evidence="1">
    <location>
        <begin position="1"/>
        <end position="32"/>
    </location>
</feature>
<feature type="chain" id="PRO_5020283698" evidence="1">
    <location>
        <begin position="33"/>
        <end position="377"/>
    </location>
</feature>